<protein>
    <submittedName>
        <fullName evidence="2">Uncharacterized protein</fullName>
    </submittedName>
</protein>
<feature type="compositionally biased region" description="Acidic residues" evidence="1">
    <location>
        <begin position="379"/>
        <end position="393"/>
    </location>
</feature>
<feature type="compositionally biased region" description="Polar residues" evidence="1">
    <location>
        <begin position="15"/>
        <end position="28"/>
    </location>
</feature>
<evidence type="ECO:0000256" key="1">
    <source>
        <dbReference type="SAM" id="MobiDB-lite"/>
    </source>
</evidence>
<evidence type="ECO:0000313" key="2">
    <source>
        <dbReference type="EMBL" id="KAF7431196.1"/>
    </source>
</evidence>
<proteinExistence type="predicted"/>
<name>A0A8H6ZUL4_PLEOS</name>
<feature type="region of interest" description="Disordered" evidence="1">
    <location>
        <begin position="1"/>
        <end position="55"/>
    </location>
</feature>
<dbReference type="GeneID" id="59376735"/>
<dbReference type="OrthoDB" id="3033383at2759"/>
<reference evidence="2" key="1">
    <citation type="submission" date="2019-07" db="EMBL/GenBank/DDBJ databases">
        <authorList>
            <person name="Palmer J.M."/>
        </authorList>
    </citation>
    <scope>NUCLEOTIDE SEQUENCE</scope>
    <source>
        <strain evidence="2">PC9</strain>
    </source>
</reference>
<dbReference type="AlphaFoldDB" id="A0A8H6ZUL4"/>
<feature type="compositionally biased region" description="Acidic residues" evidence="1">
    <location>
        <begin position="360"/>
        <end position="369"/>
    </location>
</feature>
<organism evidence="2 3">
    <name type="scientific">Pleurotus ostreatus</name>
    <name type="common">Oyster mushroom</name>
    <name type="synonym">White-rot fungus</name>
    <dbReference type="NCBI Taxonomy" id="5322"/>
    <lineage>
        <taxon>Eukaryota</taxon>
        <taxon>Fungi</taxon>
        <taxon>Dikarya</taxon>
        <taxon>Basidiomycota</taxon>
        <taxon>Agaricomycotina</taxon>
        <taxon>Agaricomycetes</taxon>
        <taxon>Agaricomycetidae</taxon>
        <taxon>Agaricales</taxon>
        <taxon>Pleurotineae</taxon>
        <taxon>Pleurotaceae</taxon>
        <taxon>Pleurotus</taxon>
    </lineage>
</organism>
<comment type="caution">
    <text evidence="2">The sequence shown here is derived from an EMBL/GenBank/DDBJ whole genome shotgun (WGS) entry which is preliminary data.</text>
</comment>
<feature type="compositionally biased region" description="Basic and acidic residues" evidence="1">
    <location>
        <begin position="311"/>
        <end position="323"/>
    </location>
</feature>
<dbReference type="RefSeq" id="XP_036632474.1">
    <property type="nucleotide sequence ID" value="XM_036776455.1"/>
</dbReference>
<feature type="region of interest" description="Disordered" evidence="1">
    <location>
        <begin position="348"/>
        <end position="401"/>
    </location>
</feature>
<sequence length="447" mass="49905">MSFTPWQPQRPFVNLPTTARTVRSVSKSNDTKEDKHDSSTMVDSEGRPCKPSKHDTTLMGRTLNVLPKKHSRLGQPKDIPVQGLQECLAYGQQPFGTALVQPVYKFNGVDGYQLHAYTTVYYLNGTWQLWLVCKPNTEDIAFMTRGLNKWGTPYDLQAAPDDAAVMDNSETAGLRGRTEDPVIVPAREVQAHLQVGHGRQLESPRLDSTTTDKSSGGRRKLRYTEASDLNGARLIRGPVGKGLDALVDNFRGDSQDPVADDLQSDADSDATTKIAYEDPLRLTKDFTPDLIPTRMDNEDSLAICSEYDSDATAKPDRARRDLPRYPSYEDLDNHEFFGRRMITNGSIDEVCSDAGSSSSSEDEDYDDDGSSNGMHAEEPVDNIGDDESASDDDAPPHEFSYEELLPYRNTGWLHVAPYLRYPDYELQSDIRNVRGRLPESSVRGLER</sequence>
<feature type="compositionally biased region" description="Basic and acidic residues" evidence="1">
    <location>
        <begin position="29"/>
        <end position="55"/>
    </location>
</feature>
<gene>
    <name evidence="2" type="ORF">PC9H_006917</name>
</gene>
<feature type="region of interest" description="Disordered" evidence="1">
    <location>
        <begin position="194"/>
        <end position="223"/>
    </location>
</feature>
<dbReference type="VEuPathDB" id="FungiDB:PC9H_006917"/>
<accession>A0A8H6ZUL4</accession>
<dbReference type="EMBL" id="JACETU010000004">
    <property type="protein sequence ID" value="KAF7431196.1"/>
    <property type="molecule type" value="Genomic_DNA"/>
</dbReference>
<feature type="region of interest" description="Disordered" evidence="1">
    <location>
        <begin position="306"/>
        <end position="326"/>
    </location>
</feature>
<keyword evidence="3" id="KW-1185">Reference proteome</keyword>
<dbReference type="Proteomes" id="UP000623687">
    <property type="component" value="Unassembled WGS sequence"/>
</dbReference>
<evidence type="ECO:0000313" key="3">
    <source>
        <dbReference type="Proteomes" id="UP000623687"/>
    </source>
</evidence>